<accession>A0ABN2Q2B6</accession>
<dbReference type="InterPro" id="IPR037523">
    <property type="entry name" value="VOC_core"/>
</dbReference>
<evidence type="ECO:0000313" key="3">
    <source>
        <dbReference type="Proteomes" id="UP001501116"/>
    </source>
</evidence>
<name>A0ABN2Q2B6_9PSEU</name>
<evidence type="ECO:0000313" key="2">
    <source>
        <dbReference type="EMBL" id="GAA1939487.1"/>
    </source>
</evidence>
<feature type="domain" description="VOC" evidence="1">
    <location>
        <begin position="9"/>
        <end position="130"/>
    </location>
</feature>
<dbReference type="SUPFAM" id="SSF54593">
    <property type="entry name" value="Glyoxalase/Bleomycin resistance protein/Dihydroxybiphenyl dioxygenase"/>
    <property type="match status" value="1"/>
</dbReference>
<sequence>MTEAIPVTGVNEVTLETIDLPRAERFYTEVLGFPVLERWEGSHWTGREAVWVLAGSTRIGLWKPGLGISRARPGVHVHYAMSVAADAYDDVVATLRSRGAAVDEVEFGGRKARSAYVMDPDGHVVEFWTWDVRKGNPGPPVAVSENVFGVPKSL</sequence>
<dbReference type="CDD" id="cd06587">
    <property type="entry name" value="VOC"/>
    <property type="match status" value="1"/>
</dbReference>
<comment type="caution">
    <text evidence="2">The sequence shown here is derived from an EMBL/GenBank/DDBJ whole genome shotgun (WGS) entry which is preliminary data.</text>
</comment>
<organism evidence="2 3">
    <name type="scientific">Amycolatopsis minnesotensis</name>
    <dbReference type="NCBI Taxonomy" id="337894"/>
    <lineage>
        <taxon>Bacteria</taxon>
        <taxon>Bacillati</taxon>
        <taxon>Actinomycetota</taxon>
        <taxon>Actinomycetes</taxon>
        <taxon>Pseudonocardiales</taxon>
        <taxon>Pseudonocardiaceae</taxon>
        <taxon>Amycolatopsis</taxon>
    </lineage>
</organism>
<gene>
    <name evidence="2" type="primary">fos</name>
    <name evidence="2" type="ORF">GCM10009754_03250</name>
</gene>
<keyword evidence="3" id="KW-1185">Reference proteome</keyword>
<dbReference type="InterPro" id="IPR050383">
    <property type="entry name" value="GlyoxalaseI/FosfomycinResist"/>
</dbReference>
<dbReference type="Pfam" id="PF00903">
    <property type="entry name" value="Glyoxalase"/>
    <property type="match status" value="1"/>
</dbReference>
<dbReference type="EMBL" id="BAAANN010000001">
    <property type="protein sequence ID" value="GAA1939487.1"/>
    <property type="molecule type" value="Genomic_DNA"/>
</dbReference>
<keyword evidence="2" id="KW-0808">Transferase</keyword>
<evidence type="ECO:0000259" key="1">
    <source>
        <dbReference type="PROSITE" id="PS51819"/>
    </source>
</evidence>
<dbReference type="RefSeq" id="WP_344412524.1">
    <property type="nucleotide sequence ID" value="NZ_BAAANN010000001.1"/>
</dbReference>
<reference evidence="2 3" key="1">
    <citation type="journal article" date="2019" name="Int. J. Syst. Evol. Microbiol.">
        <title>The Global Catalogue of Microorganisms (GCM) 10K type strain sequencing project: providing services to taxonomists for standard genome sequencing and annotation.</title>
        <authorList>
            <consortium name="The Broad Institute Genomics Platform"/>
            <consortium name="The Broad Institute Genome Sequencing Center for Infectious Disease"/>
            <person name="Wu L."/>
            <person name="Ma J."/>
        </authorList>
    </citation>
    <scope>NUCLEOTIDE SEQUENCE [LARGE SCALE GENOMIC DNA]</scope>
    <source>
        <strain evidence="2 3">JCM 14545</strain>
    </source>
</reference>
<protein>
    <submittedName>
        <fullName evidence="2">FosA family fosfomycin resistance glutathione transferase</fullName>
    </submittedName>
</protein>
<dbReference type="PROSITE" id="PS51819">
    <property type="entry name" value="VOC"/>
    <property type="match status" value="1"/>
</dbReference>
<dbReference type="GO" id="GO:0016740">
    <property type="term" value="F:transferase activity"/>
    <property type="evidence" value="ECO:0007669"/>
    <property type="project" value="UniProtKB-KW"/>
</dbReference>
<dbReference type="Gene3D" id="3.10.180.10">
    <property type="entry name" value="2,3-Dihydroxybiphenyl 1,2-Dioxygenase, domain 1"/>
    <property type="match status" value="1"/>
</dbReference>
<proteinExistence type="predicted"/>
<dbReference type="InterPro" id="IPR004360">
    <property type="entry name" value="Glyas_Fos-R_dOase_dom"/>
</dbReference>
<dbReference type="PANTHER" id="PTHR21366">
    <property type="entry name" value="GLYOXALASE FAMILY PROTEIN"/>
    <property type="match status" value="1"/>
</dbReference>
<dbReference type="Proteomes" id="UP001501116">
    <property type="component" value="Unassembled WGS sequence"/>
</dbReference>
<dbReference type="InterPro" id="IPR029068">
    <property type="entry name" value="Glyas_Bleomycin-R_OHBP_Dase"/>
</dbReference>